<dbReference type="GO" id="GO:0003676">
    <property type="term" value="F:nucleic acid binding"/>
    <property type="evidence" value="ECO:0007669"/>
    <property type="project" value="InterPro"/>
</dbReference>
<comment type="subunit">
    <text evidence="5">Heterooligomer composed of large and small subunits.</text>
</comment>
<evidence type="ECO:0000256" key="1">
    <source>
        <dbReference type="ARBA" id="ARBA00022490"/>
    </source>
</evidence>
<dbReference type="GO" id="GO:0008855">
    <property type="term" value="F:exodeoxyribonuclease VII activity"/>
    <property type="evidence" value="ECO:0007669"/>
    <property type="project" value="UniProtKB-UniRule"/>
</dbReference>
<keyword evidence="4 5" id="KW-0269">Exonuclease</keyword>
<comment type="catalytic activity">
    <reaction evidence="5 6">
        <text>Exonucleolytic cleavage in either 5'- to 3'- or 3'- to 5'-direction to yield nucleoside 5'-phosphates.</text>
        <dbReference type="EC" id="3.1.11.6"/>
    </reaction>
</comment>
<dbReference type="PANTHER" id="PTHR30008:SF0">
    <property type="entry name" value="EXODEOXYRIBONUCLEASE 7 LARGE SUBUNIT"/>
    <property type="match status" value="1"/>
</dbReference>
<comment type="function">
    <text evidence="5">Bidirectionally degrades single-stranded DNA into large acid-insoluble oligonucleotides, which are then degraded further into small acid-soluble oligonucleotides.</text>
</comment>
<dbReference type="HAMAP" id="MF_00378">
    <property type="entry name" value="Exonuc_7_L"/>
    <property type="match status" value="1"/>
</dbReference>
<reference evidence="9 10" key="1">
    <citation type="submission" date="2018-10" db="EMBL/GenBank/DDBJ databases">
        <authorList>
            <person name="Chen W.-M."/>
        </authorList>
    </citation>
    <scope>NUCLEOTIDE SEQUENCE [LARGE SCALE GENOMIC DNA]</scope>
    <source>
        <strain evidence="9 10">THS-13</strain>
    </source>
</reference>
<dbReference type="GO" id="GO:0009318">
    <property type="term" value="C:exodeoxyribonuclease VII complex"/>
    <property type="evidence" value="ECO:0007669"/>
    <property type="project" value="UniProtKB-UniRule"/>
</dbReference>
<dbReference type="InParanoid" id="A0A3N0V8E2"/>
<keyword evidence="3 5" id="KW-0378">Hydrolase</keyword>
<dbReference type="RefSeq" id="WP_123212089.1">
    <property type="nucleotide sequence ID" value="NZ_RJVO01000005.1"/>
</dbReference>
<dbReference type="Pfam" id="PF13742">
    <property type="entry name" value="tRNA_anti_2"/>
    <property type="match status" value="1"/>
</dbReference>
<accession>A0A3N0V8E2</accession>
<feature type="domain" description="Exonuclease VII large subunit C-terminal" evidence="7">
    <location>
        <begin position="123"/>
        <end position="436"/>
    </location>
</feature>
<comment type="similarity">
    <text evidence="5 6">Belongs to the XseA family.</text>
</comment>
<dbReference type="FunCoup" id="A0A3N0V8E2">
    <property type="interactions" value="285"/>
</dbReference>
<dbReference type="EMBL" id="RJVO01000005">
    <property type="protein sequence ID" value="ROH89067.1"/>
    <property type="molecule type" value="Genomic_DNA"/>
</dbReference>
<dbReference type="NCBIfam" id="TIGR00237">
    <property type="entry name" value="xseA"/>
    <property type="match status" value="1"/>
</dbReference>
<evidence type="ECO:0000256" key="4">
    <source>
        <dbReference type="ARBA" id="ARBA00022839"/>
    </source>
</evidence>
<dbReference type="Proteomes" id="UP000282106">
    <property type="component" value="Unassembled WGS sequence"/>
</dbReference>
<protein>
    <recommendedName>
        <fullName evidence="5">Exodeoxyribonuclease 7 large subunit</fullName>
        <ecNumber evidence="5">3.1.11.6</ecNumber>
    </recommendedName>
    <alternativeName>
        <fullName evidence="5">Exodeoxyribonuclease VII large subunit</fullName>
        <shortName evidence="5">Exonuclease VII large subunit</shortName>
    </alternativeName>
</protein>
<keyword evidence="2 5" id="KW-0540">Nuclease</keyword>
<dbReference type="InterPro" id="IPR025824">
    <property type="entry name" value="OB-fold_nuc-bd_dom"/>
</dbReference>
<dbReference type="CDD" id="cd04489">
    <property type="entry name" value="ExoVII_LU_OBF"/>
    <property type="match status" value="1"/>
</dbReference>
<evidence type="ECO:0000256" key="6">
    <source>
        <dbReference type="RuleBase" id="RU004355"/>
    </source>
</evidence>
<keyword evidence="10" id="KW-1185">Reference proteome</keyword>
<dbReference type="EC" id="3.1.11.6" evidence="5"/>
<dbReference type="Pfam" id="PF02601">
    <property type="entry name" value="Exonuc_VII_L"/>
    <property type="match status" value="1"/>
</dbReference>
<name>A0A3N0V8E2_9GAMM</name>
<keyword evidence="1 5" id="KW-0963">Cytoplasm</keyword>
<dbReference type="AlphaFoldDB" id="A0A3N0V8E2"/>
<comment type="caution">
    <text evidence="9">The sequence shown here is derived from an EMBL/GenBank/DDBJ whole genome shotgun (WGS) entry which is preliminary data.</text>
</comment>
<evidence type="ECO:0000259" key="7">
    <source>
        <dbReference type="Pfam" id="PF02601"/>
    </source>
</evidence>
<proteinExistence type="inferred from homology"/>
<evidence type="ECO:0000256" key="5">
    <source>
        <dbReference type="HAMAP-Rule" id="MF_00378"/>
    </source>
</evidence>
<dbReference type="GO" id="GO:0006308">
    <property type="term" value="P:DNA catabolic process"/>
    <property type="evidence" value="ECO:0007669"/>
    <property type="project" value="UniProtKB-UniRule"/>
</dbReference>
<evidence type="ECO:0000256" key="3">
    <source>
        <dbReference type="ARBA" id="ARBA00022801"/>
    </source>
</evidence>
<sequence>MAERQIFQVSELAEALRGLLEDSLPRMWVQGEVSNFSRPASGHWYFTLKDGGAQIRCAMFRNANFGIRPQPKDGDQVLVRGQVTLYAARGDLQLICEHLEPAGVGALLAAFERLKKKLAAEGLFDEALKRPLPALPRHIGVITSATGAALQDIRATLARRWPLATVWLYPVPVQGAEAPPAIVRALAELPRQAPVEVVILARGGGSPEDLWAFNDEAVVRAVRACVKPVVSGIGHEVDFTLADFAADLRAPTPTAAAERVTPDIADWREHLDELGENLRAAVEDGVERRRERLAQLAARLGNLHPGRRLLERNQRLDELSERLLHAGGQLAARDEQRLSTLKQRLVAASPGQKLSALRSRLDHAQQRLLLAAQAGQQQRLYRLGSAASRLQALNPLAVLARGYALATTADGRVATEATALAPGSRLEVRLARGAVTTVVQGLAPVGAKAPPTIAKP</sequence>
<feature type="domain" description="OB-fold nucleic acid binding" evidence="8">
    <location>
        <begin position="7"/>
        <end position="99"/>
    </location>
</feature>
<evidence type="ECO:0000259" key="8">
    <source>
        <dbReference type="Pfam" id="PF13742"/>
    </source>
</evidence>
<dbReference type="InterPro" id="IPR003753">
    <property type="entry name" value="Exonuc_VII_L"/>
</dbReference>
<evidence type="ECO:0000313" key="10">
    <source>
        <dbReference type="Proteomes" id="UP000282106"/>
    </source>
</evidence>
<comment type="subcellular location">
    <subcellularLocation>
        <location evidence="5 6">Cytoplasm</location>
    </subcellularLocation>
</comment>
<evidence type="ECO:0000256" key="2">
    <source>
        <dbReference type="ARBA" id="ARBA00022722"/>
    </source>
</evidence>
<organism evidence="9 10">
    <name type="scientific">Stagnimonas aquatica</name>
    <dbReference type="NCBI Taxonomy" id="2689987"/>
    <lineage>
        <taxon>Bacteria</taxon>
        <taxon>Pseudomonadati</taxon>
        <taxon>Pseudomonadota</taxon>
        <taxon>Gammaproteobacteria</taxon>
        <taxon>Nevskiales</taxon>
        <taxon>Nevskiaceae</taxon>
        <taxon>Stagnimonas</taxon>
    </lineage>
</organism>
<dbReference type="PANTHER" id="PTHR30008">
    <property type="entry name" value="EXODEOXYRIBONUCLEASE 7 LARGE SUBUNIT"/>
    <property type="match status" value="1"/>
</dbReference>
<evidence type="ECO:0000313" key="9">
    <source>
        <dbReference type="EMBL" id="ROH89067.1"/>
    </source>
</evidence>
<dbReference type="InterPro" id="IPR020579">
    <property type="entry name" value="Exonuc_VII_lsu_C"/>
</dbReference>
<dbReference type="GO" id="GO:0005737">
    <property type="term" value="C:cytoplasm"/>
    <property type="evidence" value="ECO:0007669"/>
    <property type="project" value="UniProtKB-SubCell"/>
</dbReference>
<gene>
    <name evidence="5" type="primary">xseA</name>
    <name evidence="9" type="ORF">ED208_11685</name>
</gene>